<keyword evidence="2" id="KW-1185">Reference proteome</keyword>
<organism evidence="1 2">
    <name type="scientific">Streptomyces bluensis</name>
    <dbReference type="NCBI Taxonomy" id="33897"/>
    <lineage>
        <taxon>Bacteria</taxon>
        <taxon>Bacillati</taxon>
        <taxon>Actinomycetota</taxon>
        <taxon>Actinomycetes</taxon>
        <taxon>Kitasatosporales</taxon>
        <taxon>Streptomycetaceae</taxon>
        <taxon>Streptomyces</taxon>
    </lineage>
</organism>
<name>A0ABW6UIK8_9ACTN</name>
<sequence length="47" mass="5226">MSTEIRELVTACGGWLYGAARVRYAELVEEWTVAVAAERRIEVVEAA</sequence>
<comment type="caution">
    <text evidence="1">The sequence shown here is derived from an EMBL/GenBank/DDBJ whole genome shotgun (WGS) entry which is preliminary data.</text>
</comment>
<evidence type="ECO:0000313" key="2">
    <source>
        <dbReference type="Proteomes" id="UP001602058"/>
    </source>
</evidence>
<protein>
    <submittedName>
        <fullName evidence="1">Uncharacterized protein</fullName>
    </submittedName>
</protein>
<accession>A0ABW6UIK8</accession>
<dbReference type="EMBL" id="JBIAWJ010000008">
    <property type="protein sequence ID" value="MFF4523253.1"/>
    <property type="molecule type" value="Genomic_DNA"/>
</dbReference>
<dbReference type="RefSeq" id="WP_351078816.1">
    <property type="nucleotide sequence ID" value="NZ_JBEOZG010000005.1"/>
</dbReference>
<proteinExistence type="predicted"/>
<gene>
    <name evidence="1" type="ORF">ACFY1D_17805</name>
</gene>
<evidence type="ECO:0000313" key="1">
    <source>
        <dbReference type="EMBL" id="MFF4523253.1"/>
    </source>
</evidence>
<dbReference type="Proteomes" id="UP001602058">
    <property type="component" value="Unassembled WGS sequence"/>
</dbReference>
<reference evidence="1 2" key="1">
    <citation type="submission" date="2024-10" db="EMBL/GenBank/DDBJ databases">
        <title>The Natural Products Discovery Center: Release of the First 8490 Sequenced Strains for Exploring Actinobacteria Biosynthetic Diversity.</title>
        <authorList>
            <person name="Kalkreuter E."/>
            <person name="Kautsar S.A."/>
            <person name="Yang D."/>
            <person name="Bader C.D."/>
            <person name="Teijaro C.N."/>
            <person name="Fluegel L."/>
            <person name="Davis C.M."/>
            <person name="Simpson J.R."/>
            <person name="Lauterbach L."/>
            <person name="Steele A.D."/>
            <person name="Gui C."/>
            <person name="Meng S."/>
            <person name="Li G."/>
            <person name="Viehrig K."/>
            <person name="Ye F."/>
            <person name="Su P."/>
            <person name="Kiefer A.F."/>
            <person name="Nichols A."/>
            <person name="Cepeda A.J."/>
            <person name="Yan W."/>
            <person name="Fan B."/>
            <person name="Jiang Y."/>
            <person name="Adhikari A."/>
            <person name="Zheng C.-J."/>
            <person name="Schuster L."/>
            <person name="Cowan T.M."/>
            <person name="Smanski M.J."/>
            <person name="Chevrette M.G."/>
            <person name="De Carvalho L.P.S."/>
            <person name="Shen B."/>
        </authorList>
    </citation>
    <scope>NUCLEOTIDE SEQUENCE [LARGE SCALE GENOMIC DNA]</scope>
    <source>
        <strain evidence="1 2">NPDC001390</strain>
    </source>
</reference>